<dbReference type="PANTHER" id="PTHR32089">
    <property type="entry name" value="METHYL-ACCEPTING CHEMOTAXIS PROTEIN MCPB"/>
    <property type="match status" value="1"/>
</dbReference>
<evidence type="ECO:0000313" key="6">
    <source>
        <dbReference type="EMBL" id="TLD92945.1"/>
    </source>
</evidence>
<keyword evidence="4" id="KW-0812">Transmembrane</keyword>
<keyword evidence="7" id="KW-1185">Reference proteome</keyword>
<dbReference type="Gene3D" id="3.30.450.20">
    <property type="entry name" value="PAS domain"/>
    <property type="match status" value="1"/>
</dbReference>
<keyword evidence="1 2" id="KW-0807">Transducer</keyword>
<feature type="transmembrane region" description="Helical" evidence="4">
    <location>
        <begin position="21"/>
        <end position="42"/>
    </location>
</feature>
<reference evidence="6 7" key="2">
    <citation type="journal article" date="2016" name="Infect. Immun.">
        <title>Helicobacter saguini, a Novel Helicobacter Isolated from Cotton-Top Tamarins with Ulcerative Colitis, Has Proinflammatory Properties and Induces Typhlocolitis and Dysplasia in Gnotobiotic IL-10-/- Mice.</title>
        <authorList>
            <person name="Shen Z."/>
            <person name="Mannion A."/>
            <person name="Whary M.T."/>
            <person name="Muthupalani S."/>
            <person name="Sheh A."/>
            <person name="Feng Y."/>
            <person name="Gong G."/>
            <person name="Vandamme P."/>
            <person name="Holcombe H.R."/>
            <person name="Paster B.J."/>
            <person name="Fox J.G."/>
        </authorList>
    </citation>
    <scope>NUCLEOTIDE SEQUENCE [LARGE SCALE GENOMIC DNA]</scope>
    <source>
        <strain evidence="6 7">MIT 97-6194</strain>
    </source>
</reference>
<gene>
    <name evidence="6" type="ORF">LS64_009665</name>
</gene>
<accession>A0A4U8T0R5</accession>
<keyword evidence="4" id="KW-1133">Transmembrane helix</keyword>
<feature type="transmembrane region" description="Helical" evidence="4">
    <location>
        <begin position="325"/>
        <end position="343"/>
    </location>
</feature>
<dbReference type="SUPFAM" id="SSF58104">
    <property type="entry name" value="Methyl-accepting chemotaxis protein (MCP) signaling domain"/>
    <property type="match status" value="1"/>
</dbReference>
<dbReference type="EMBL" id="JRMP02000017">
    <property type="protein sequence ID" value="TLD92945.1"/>
    <property type="molecule type" value="Genomic_DNA"/>
</dbReference>
<feature type="transmembrane region" description="Helical" evidence="4">
    <location>
        <begin position="350"/>
        <end position="369"/>
    </location>
</feature>
<feature type="domain" description="Methyl-accepting transducer" evidence="5">
    <location>
        <begin position="500"/>
        <end position="709"/>
    </location>
</feature>
<keyword evidence="3" id="KW-0175">Coiled coil</keyword>
<dbReference type="OrthoDB" id="5348717at2"/>
<dbReference type="Pfam" id="PF22673">
    <property type="entry name" value="MCP-like_PDC_1"/>
    <property type="match status" value="1"/>
</dbReference>
<dbReference type="GO" id="GO:0007165">
    <property type="term" value="P:signal transduction"/>
    <property type="evidence" value="ECO:0007669"/>
    <property type="project" value="UniProtKB-KW"/>
</dbReference>
<name>A0A4U8T0R5_9HELI</name>
<dbReference type="PANTHER" id="PTHR32089:SF112">
    <property type="entry name" value="LYSOZYME-LIKE PROTEIN-RELATED"/>
    <property type="match status" value="1"/>
</dbReference>
<comment type="caution">
    <text evidence="6">The sequence shown here is derived from an EMBL/GenBank/DDBJ whole genome shotgun (WGS) entry which is preliminary data.</text>
</comment>
<organism evidence="6 7">
    <name type="scientific">Helicobacter saguini</name>
    <dbReference type="NCBI Taxonomy" id="1548018"/>
    <lineage>
        <taxon>Bacteria</taxon>
        <taxon>Pseudomonadati</taxon>
        <taxon>Campylobacterota</taxon>
        <taxon>Epsilonproteobacteria</taxon>
        <taxon>Campylobacterales</taxon>
        <taxon>Helicobacteraceae</taxon>
        <taxon>Helicobacter</taxon>
    </lineage>
</organism>
<reference evidence="6 7" key="1">
    <citation type="journal article" date="2014" name="Genome Announc.">
        <title>Draft genome sequences of eight enterohepatic helicobacter species isolated from both laboratory and wild rodents.</title>
        <authorList>
            <person name="Sheh A."/>
            <person name="Shen Z."/>
            <person name="Fox J.G."/>
        </authorList>
    </citation>
    <scope>NUCLEOTIDE SEQUENCE [LARGE SCALE GENOMIC DNA]</scope>
    <source>
        <strain evidence="6 7">MIT 97-6194</strain>
    </source>
</reference>
<dbReference type="Pfam" id="PF00015">
    <property type="entry name" value="MCPsignal"/>
    <property type="match status" value="1"/>
</dbReference>
<keyword evidence="4" id="KW-0472">Membrane</keyword>
<dbReference type="SMART" id="SM00283">
    <property type="entry name" value="MA"/>
    <property type="match status" value="1"/>
</dbReference>
<dbReference type="AlphaFoldDB" id="A0A4U8T0R5"/>
<dbReference type="InterPro" id="IPR004089">
    <property type="entry name" value="MCPsignal_dom"/>
</dbReference>
<proteinExistence type="predicted"/>
<dbReference type="Proteomes" id="UP000029714">
    <property type="component" value="Unassembled WGS sequence"/>
</dbReference>
<evidence type="ECO:0000256" key="4">
    <source>
        <dbReference type="SAM" id="Phobius"/>
    </source>
</evidence>
<dbReference type="Gene3D" id="1.10.287.950">
    <property type="entry name" value="Methyl-accepting chemotaxis protein"/>
    <property type="match status" value="1"/>
</dbReference>
<evidence type="ECO:0000256" key="3">
    <source>
        <dbReference type="SAM" id="Coils"/>
    </source>
</evidence>
<dbReference type="STRING" id="1548018.LS64_11635"/>
<dbReference type="PROSITE" id="PS50111">
    <property type="entry name" value="CHEMOTAXIS_TRANSDUC_2"/>
    <property type="match status" value="1"/>
</dbReference>
<dbReference type="GO" id="GO:0016020">
    <property type="term" value="C:membrane"/>
    <property type="evidence" value="ECO:0007669"/>
    <property type="project" value="InterPro"/>
</dbReference>
<evidence type="ECO:0000256" key="2">
    <source>
        <dbReference type="PROSITE-ProRule" id="PRU00284"/>
    </source>
</evidence>
<evidence type="ECO:0000259" key="5">
    <source>
        <dbReference type="PROSITE" id="PS50111"/>
    </source>
</evidence>
<dbReference type="Gene3D" id="1.20.120.1530">
    <property type="match status" value="1"/>
</dbReference>
<sequence length="720" mass="80231">MTLCKDFVMRLFVNMRLGVRISLVVGLILGLFLSVVMTLVGFKSSSLQVAEAEKLLQNVSIRRANYMQGLFNETISSLMLLSQNMESSINTRNVEFGDFLSRISNAANNMSFVSYGYIYLEKDFANKMQNVDSKAMIRGGGGNSTSYNIGENDNRILTTIHSIDGAASLIDAQENILQFESVKNAINTKKISIGKPSFRNIEGKQKLVVAISLPLINYDTNTAQGVVGVLIDLDVIDSIMQARASKTQVFENSFLFLLDNDGDIAFHANRELVTKNITKVNTHNSAKELQNSINLRKEEVTSYSLIDNTQGYIGISHFQLGHNTGVYWTCVAFAPLSSIYAPIYELLKTIILIGVVGFIVIYLVIYWFINSFLVFRIKNILAKMNIFFDYINYKTNTPPPPLQPKYRDELGNFALTLNKNIDYTKEVFCKNKQVIQEASDIIQEAENGNLNVKLDKDSQNPDLNTLIHKLNELLEVFQSKVGKDLNIIDDVFNKYKNLDFTQSIPNASGNIESITNALGNEIVKMLNQSLSFANTLSNESNNLHEIVQKIDSSSNAQYSALEQSSAALNEMTSSMQNVFSKTQQVITQSGEIKNITSIISDISDQINLLALNAAIEAARAGEHGRGFAVVADEVRKLAERVHKSLSEIEATVNLLTQSLNDMQESIKEQTQAIEQINEAVAHIESMTQENMQISNKALNVSQNVSEISTNILNDVNKKKF</sequence>
<protein>
    <submittedName>
        <fullName evidence="6">Methyl-accepting chemotaxis protein</fullName>
    </submittedName>
</protein>
<evidence type="ECO:0000256" key="1">
    <source>
        <dbReference type="ARBA" id="ARBA00023224"/>
    </source>
</evidence>
<evidence type="ECO:0000313" key="7">
    <source>
        <dbReference type="Proteomes" id="UP000029714"/>
    </source>
</evidence>
<feature type="coiled-coil region" evidence="3">
    <location>
        <begin position="645"/>
        <end position="686"/>
    </location>
</feature>